<name>A0A1H1MXI1_9MICO</name>
<feature type="domain" description="UspA" evidence="2">
    <location>
        <begin position="142"/>
        <end position="275"/>
    </location>
</feature>
<dbReference type="InterPro" id="IPR006015">
    <property type="entry name" value="Universal_stress_UspA"/>
</dbReference>
<protein>
    <submittedName>
        <fullName evidence="3">Nucleotide-binding universal stress protein, UspA family</fullName>
    </submittedName>
</protein>
<dbReference type="OrthoDB" id="9772177at2"/>
<proteinExistence type="inferred from homology"/>
<dbReference type="STRING" id="684552.SAMN04489719_1109"/>
<dbReference type="InterPro" id="IPR006016">
    <property type="entry name" value="UspA"/>
</dbReference>
<dbReference type="PANTHER" id="PTHR46268">
    <property type="entry name" value="STRESS RESPONSE PROTEIN NHAX"/>
    <property type="match status" value="1"/>
</dbReference>
<feature type="domain" description="UspA" evidence="2">
    <location>
        <begin position="1"/>
        <end position="87"/>
    </location>
</feature>
<gene>
    <name evidence="3" type="ORF">SAMN04489719_1109</name>
</gene>
<dbReference type="Proteomes" id="UP000199649">
    <property type="component" value="Chromosome I"/>
</dbReference>
<dbReference type="CDD" id="cd00293">
    <property type="entry name" value="USP-like"/>
    <property type="match status" value="2"/>
</dbReference>
<dbReference type="Pfam" id="PF00582">
    <property type="entry name" value="Usp"/>
    <property type="match status" value="2"/>
</dbReference>
<dbReference type="AlphaFoldDB" id="A0A1H1MXI1"/>
<sequence>MFSSIIVGWDGSTASQAALDWAATIALDRPLVLLHAMGGTPKGSDYLSATSERSAQRVGLMEVADAVRLAHPGIRVETETVQGAALDELGRRLAEDALVVVGGPDAGIRSPWTLGARLAGRPGRRAVAVVPVDAPAVRPSALVVGIDGTAEARAALELAIAEADALGASVRIVHAWDVPAGWSHGFGEYPTQADIDVLEDIHRELLEDAVEFAGSLGARVESRLEMGPAAEVLRQEGDSALVVVASHAAGGLARFFLGSVSHDLVVRPKGPVLVLGT</sequence>
<evidence type="ECO:0000259" key="2">
    <source>
        <dbReference type="Pfam" id="PF00582"/>
    </source>
</evidence>
<accession>A0A1H1MXI1</accession>
<dbReference type="PRINTS" id="PR01438">
    <property type="entry name" value="UNVRSLSTRESS"/>
</dbReference>
<dbReference type="PANTHER" id="PTHR46268:SF6">
    <property type="entry name" value="UNIVERSAL STRESS PROTEIN UP12"/>
    <property type="match status" value="1"/>
</dbReference>
<comment type="similarity">
    <text evidence="1">Belongs to the universal stress protein A family.</text>
</comment>
<dbReference type="SUPFAM" id="SSF52402">
    <property type="entry name" value="Adenine nucleotide alpha hydrolases-like"/>
    <property type="match status" value="2"/>
</dbReference>
<evidence type="ECO:0000256" key="1">
    <source>
        <dbReference type="ARBA" id="ARBA00008791"/>
    </source>
</evidence>
<organism evidence="3 4">
    <name type="scientific">Agrococcus carbonis</name>
    <dbReference type="NCBI Taxonomy" id="684552"/>
    <lineage>
        <taxon>Bacteria</taxon>
        <taxon>Bacillati</taxon>
        <taxon>Actinomycetota</taxon>
        <taxon>Actinomycetes</taxon>
        <taxon>Micrococcales</taxon>
        <taxon>Microbacteriaceae</taxon>
        <taxon>Agrococcus</taxon>
    </lineage>
</organism>
<reference evidence="4" key="1">
    <citation type="submission" date="2016-10" db="EMBL/GenBank/DDBJ databases">
        <authorList>
            <person name="Varghese N."/>
            <person name="Submissions S."/>
        </authorList>
    </citation>
    <scope>NUCLEOTIDE SEQUENCE [LARGE SCALE GENOMIC DNA]</scope>
    <source>
        <strain evidence="4">DSM 22965</strain>
    </source>
</reference>
<dbReference type="EMBL" id="LT629734">
    <property type="protein sequence ID" value="SDR91380.1"/>
    <property type="molecule type" value="Genomic_DNA"/>
</dbReference>
<evidence type="ECO:0000313" key="3">
    <source>
        <dbReference type="EMBL" id="SDR91380.1"/>
    </source>
</evidence>
<evidence type="ECO:0000313" key="4">
    <source>
        <dbReference type="Proteomes" id="UP000199649"/>
    </source>
</evidence>
<dbReference type="Gene3D" id="3.40.50.620">
    <property type="entry name" value="HUPs"/>
    <property type="match status" value="2"/>
</dbReference>
<keyword evidence="4" id="KW-1185">Reference proteome</keyword>
<dbReference type="RefSeq" id="WP_092666085.1">
    <property type="nucleotide sequence ID" value="NZ_LT629734.1"/>
</dbReference>
<dbReference type="InterPro" id="IPR014729">
    <property type="entry name" value="Rossmann-like_a/b/a_fold"/>
</dbReference>